<name>A0ABR0KBR3_9EURO</name>
<dbReference type="Proteomes" id="UP001345013">
    <property type="component" value="Unassembled WGS sequence"/>
</dbReference>
<proteinExistence type="predicted"/>
<keyword evidence="2" id="KW-1185">Reference proteome</keyword>
<sequence length="188" mass="21146">MPRENHAIWVDIDAKKTMNGRMLPAGELVQVKGSMQQGMSFEVRDGIDPEMSYEGKEKIKIGAINRTDLERLKQTCSEVSTPPKQYDRAKLIDPSKPLYHCQQWTRDAIERSRAAGVLSVKVELGAVRPDIPKVNWGRTTTILSLPIETCCSHGTASLKRVFDRSPPCLTYAAFESELQWHNKPSPPL</sequence>
<organism evidence="1 2">
    <name type="scientific">Lithohypha guttulata</name>
    <dbReference type="NCBI Taxonomy" id="1690604"/>
    <lineage>
        <taxon>Eukaryota</taxon>
        <taxon>Fungi</taxon>
        <taxon>Dikarya</taxon>
        <taxon>Ascomycota</taxon>
        <taxon>Pezizomycotina</taxon>
        <taxon>Eurotiomycetes</taxon>
        <taxon>Chaetothyriomycetidae</taxon>
        <taxon>Chaetothyriales</taxon>
        <taxon>Trichomeriaceae</taxon>
        <taxon>Lithohypha</taxon>
    </lineage>
</organism>
<dbReference type="InterPro" id="IPR046670">
    <property type="entry name" value="DUF6540"/>
</dbReference>
<protein>
    <submittedName>
        <fullName evidence="1">Uncharacterized protein</fullName>
    </submittedName>
</protein>
<evidence type="ECO:0000313" key="2">
    <source>
        <dbReference type="Proteomes" id="UP001345013"/>
    </source>
</evidence>
<reference evidence="1 2" key="1">
    <citation type="submission" date="2023-08" db="EMBL/GenBank/DDBJ databases">
        <title>Black Yeasts Isolated from many extreme environments.</title>
        <authorList>
            <person name="Coleine C."/>
            <person name="Stajich J.E."/>
            <person name="Selbmann L."/>
        </authorList>
    </citation>
    <scope>NUCLEOTIDE SEQUENCE [LARGE SCALE GENOMIC DNA]</scope>
    <source>
        <strain evidence="1 2">CCFEE 5885</strain>
    </source>
</reference>
<comment type="caution">
    <text evidence="1">The sequence shown here is derived from an EMBL/GenBank/DDBJ whole genome shotgun (WGS) entry which is preliminary data.</text>
</comment>
<gene>
    <name evidence="1" type="ORF">LTR24_004550</name>
</gene>
<dbReference type="Pfam" id="PF20174">
    <property type="entry name" value="DUF6540"/>
    <property type="match status" value="1"/>
</dbReference>
<accession>A0ABR0KBR3</accession>
<evidence type="ECO:0000313" key="1">
    <source>
        <dbReference type="EMBL" id="KAK5093147.1"/>
    </source>
</evidence>
<dbReference type="EMBL" id="JAVRRG010000047">
    <property type="protein sequence ID" value="KAK5093147.1"/>
    <property type="molecule type" value="Genomic_DNA"/>
</dbReference>